<feature type="domain" description="Amidase" evidence="2">
    <location>
        <begin position="80"/>
        <end position="491"/>
    </location>
</feature>
<dbReference type="GO" id="GO:0003824">
    <property type="term" value="F:catalytic activity"/>
    <property type="evidence" value="ECO:0007669"/>
    <property type="project" value="InterPro"/>
</dbReference>
<dbReference type="Proteomes" id="UP000439022">
    <property type="component" value="Unassembled WGS sequence"/>
</dbReference>
<dbReference type="PROSITE" id="PS00571">
    <property type="entry name" value="AMIDASES"/>
    <property type="match status" value="1"/>
</dbReference>
<dbReference type="AlphaFoldDB" id="A0A6A8GJQ4"/>
<dbReference type="PANTHER" id="PTHR11895:SF170">
    <property type="entry name" value="AMIDASE"/>
    <property type="match status" value="1"/>
</dbReference>
<keyword evidence="4" id="KW-1185">Reference proteome</keyword>
<gene>
    <name evidence="3" type="ORF">GJR96_15835</name>
</gene>
<evidence type="ECO:0000313" key="3">
    <source>
        <dbReference type="EMBL" id="MRX23423.1"/>
    </source>
</evidence>
<evidence type="ECO:0000313" key="4">
    <source>
        <dbReference type="Proteomes" id="UP000439022"/>
    </source>
</evidence>
<evidence type="ECO:0000256" key="1">
    <source>
        <dbReference type="SAM" id="MobiDB-lite"/>
    </source>
</evidence>
<dbReference type="RefSeq" id="WP_151164242.1">
    <property type="nucleotide sequence ID" value="NZ_WKJO01000002.1"/>
</dbReference>
<dbReference type="InterPro" id="IPR023631">
    <property type="entry name" value="Amidase_dom"/>
</dbReference>
<evidence type="ECO:0000259" key="2">
    <source>
        <dbReference type="Pfam" id="PF01425"/>
    </source>
</evidence>
<dbReference type="PANTHER" id="PTHR11895">
    <property type="entry name" value="TRANSAMIDASE"/>
    <property type="match status" value="1"/>
</dbReference>
<dbReference type="SUPFAM" id="SSF75304">
    <property type="entry name" value="Amidase signature (AS) enzymes"/>
    <property type="match status" value="1"/>
</dbReference>
<dbReference type="Gene3D" id="3.90.1300.10">
    <property type="entry name" value="Amidase signature (AS) domain"/>
    <property type="match status" value="1"/>
</dbReference>
<feature type="region of interest" description="Disordered" evidence="1">
    <location>
        <begin position="47"/>
        <end position="67"/>
    </location>
</feature>
<dbReference type="InterPro" id="IPR000120">
    <property type="entry name" value="Amidase"/>
</dbReference>
<reference evidence="3 4" key="1">
    <citation type="submission" date="2019-11" db="EMBL/GenBank/DDBJ databases">
        <title>Whole genome sequence of Haloferax sp. MBLA0076.</title>
        <authorList>
            <person name="Seo M.-J."/>
            <person name="Cho E.-S."/>
        </authorList>
    </citation>
    <scope>NUCLEOTIDE SEQUENCE [LARGE SCALE GENOMIC DNA]</scope>
    <source>
        <strain evidence="3 4">MBLA0076</strain>
    </source>
</reference>
<dbReference type="InterPro" id="IPR020556">
    <property type="entry name" value="Amidase_CS"/>
</dbReference>
<feature type="compositionally biased region" description="Basic and acidic residues" evidence="1">
    <location>
        <begin position="53"/>
        <end position="67"/>
    </location>
</feature>
<organism evidence="3 4">
    <name type="scientific">Haloferax litoreum</name>
    <dbReference type="NCBI Taxonomy" id="2666140"/>
    <lineage>
        <taxon>Archaea</taxon>
        <taxon>Methanobacteriati</taxon>
        <taxon>Methanobacteriota</taxon>
        <taxon>Stenosarchaea group</taxon>
        <taxon>Halobacteria</taxon>
        <taxon>Halobacteriales</taxon>
        <taxon>Haloferacaceae</taxon>
        <taxon>Haloferax</taxon>
    </lineage>
</organism>
<sequence>MRTLDESELRELADRYHIHVDGPEVDEILSMTNEKLGGLREVYEVPVPSKQADSGDRSWDEPTDDPHNALVTTCRVPPTTENSGVLSGMSVGVKDIVAVAGVPLTSGSATMQGYIPGFDAEVVDRLRRAGATITAKTNLDEFAGSGRGVSFFGQITNPYDTSRSAGGSSGGSAVAVATGLVDAALGTDTGGSIRLPASYCGVVGVKPTYGVVPLHGVVENTYTLDTVGPMTKTVTTAAQLLDTISGPSARDPASMEAAGRDEYAVGGSTTAVESPPSPEEVSLGLVVEGVGDGTATQSVESPIKDRFDVVTDALEDAGVAVEPVSIDRFEQAQPVKFAHSLVELAAHWRAGGAPLRRGGDVDHDYVVSFTSRREAMSAEVNAHLRARLLAGARLLDAHGGRHYVRALAAAKTITASMEAPLDEYDALILPTSPGRAPTREAVESPVTSFARNTIPANVSGQPALSLPAGTIEGVPTGVQLFGRRFEDAHLLGVAATVEPLVANGS</sequence>
<dbReference type="InterPro" id="IPR036928">
    <property type="entry name" value="AS_sf"/>
</dbReference>
<proteinExistence type="predicted"/>
<name>A0A6A8GJQ4_9EURY</name>
<accession>A0A6A8GJQ4</accession>
<dbReference type="Pfam" id="PF01425">
    <property type="entry name" value="Amidase"/>
    <property type="match status" value="1"/>
</dbReference>
<dbReference type="EMBL" id="WKJO01000002">
    <property type="protein sequence ID" value="MRX23423.1"/>
    <property type="molecule type" value="Genomic_DNA"/>
</dbReference>
<comment type="caution">
    <text evidence="3">The sequence shown here is derived from an EMBL/GenBank/DDBJ whole genome shotgun (WGS) entry which is preliminary data.</text>
</comment>
<protein>
    <recommendedName>
        <fullName evidence="2">Amidase domain-containing protein</fullName>
    </recommendedName>
</protein>